<reference evidence="1 2" key="1">
    <citation type="journal article" date="2010" name="Science">
        <title>Genomic comparison of the ants Camponotus floridanus and Harpegnathos saltator.</title>
        <authorList>
            <person name="Bonasio R."/>
            <person name="Zhang G."/>
            <person name="Ye C."/>
            <person name="Mutti N.S."/>
            <person name="Fang X."/>
            <person name="Qin N."/>
            <person name="Donahue G."/>
            <person name="Yang P."/>
            <person name="Li Q."/>
            <person name="Li C."/>
            <person name="Zhang P."/>
            <person name="Huang Z."/>
            <person name="Berger S.L."/>
            <person name="Reinberg D."/>
            <person name="Wang J."/>
            <person name="Liebig J."/>
        </authorList>
    </citation>
    <scope>NUCLEOTIDE SEQUENCE [LARGE SCALE GENOMIC DNA]</scope>
    <source>
        <strain evidence="2">C129</strain>
    </source>
</reference>
<dbReference type="AlphaFoldDB" id="E2AAP0"/>
<accession>E2AAP0</accession>
<dbReference type="InParanoid" id="E2AAP0"/>
<sequence>MCKQTNLNCTLYSWTLKFKVSGKSFSLLSDIREKPEKAAINFDEHILERIDLTLPISSSSDTNHMFVLKATKAQRVHRAHKSLPVPAPLKPSRGTVGRWARLCNARPVSSHTKYCLVARRALKTN</sequence>
<dbReference type="EMBL" id="GL438137">
    <property type="protein sequence ID" value="EFN69490.1"/>
    <property type="molecule type" value="Genomic_DNA"/>
</dbReference>
<protein>
    <submittedName>
        <fullName evidence="1">Uncharacterized protein</fullName>
    </submittedName>
</protein>
<evidence type="ECO:0000313" key="2">
    <source>
        <dbReference type="Proteomes" id="UP000000311"/>
    </source>
</evidence>
<organism evidence="2">
    <name type="scientific">Camponotus floridanus</name>
    <name type="common">Florida carpenter ant</name>
    <dbReference type="NCBI Taxonomy" id="104421"/>
    <lineage>
        <taxon>Eukaryota</taxon>
        <taxon>Metazoa</taxon>
        <taxon>Ecdysozoa</taxon>
        <taxon>Arthropoda</taxon>
        <taxon>Hexapoda</taxon>
        <taxon>Insecta</taxon>
        <taxon>Pterygota</taxon>
        <taxon>Neoptera</taxon>
        <taxon>Endopterygota</taxon>
        <taxon>Hymenoptera</taxon>
        <taxon>Apocrita</taxon>
        <taxon>Aculeata</taxon>
        <taxon>Formicoidea</taxon>
        <taxon>Formicidae</taxon>
        <taxon>Formicinae</taxon>
        <taxon>Camponotus</taxon>
    </lineage>
</organism>
<gene>
    <name evidence="1" type="ORF">EAG_11547</name>
</gene>
<dbReference type="Proteomes" id="UP000000311">
    <property type="component" value="Unassembled WGS sequence"/>
</dbReference>
<proteinExistence type="predicted"/>
<evidence type="ECO:0000313" key="1">
    <source>
        <dbReference type="EMBL" id="EFN69490.1"/>
    </source>
</evidence>
<keyword evidence="2" id="KW-1185">Reference proteome</keyword>
<name>E2AAP0_CAMFO</name>